<dbReference type="SUPFAM" id="SSF50156">
    <property type="entry name" value="PDZ domain-like"/>
    <property type="match status" value="1"/>
</dbReference>
<dbReference type="PROSITE" id="PS50106">
    <property type="entry name" value="PDZ"/>
    <property type="match status" value="1"/>
</dbReference>
<sequence>MGQHIGRTRSDVEYEADAGRGRRRGLWIVGALAIPVLLAGAIPSPYVIERPGPVVDTLGDVTVDDATEPVVSFPDAQTYPTSGTLNLLTVQILGDPDRRRSWLSLLPAVVDPSQRIAPLSDFFRDGETSDDRDAQNTALMASSQTLAAAAAFREVGNDVDVVLSVAEVAGGSAADGVLEPGDRLVALDGEPIESFAMLRERTIATGGDEPLRVGIERDGEPVDVELTPTIPDGATEPLIGATVATDFELPSEVEIQLEDIGGPSAGMAFSLAMYDRLTPGEMLDGMTVSGTGTMADTGEVGPIGGLEQKMWAAARAESDLFLMPLGNCADVPERIPDGLRVAPVATLTEAIDAIETAASGDTPAGLERCGAEISARSQSS</sequence>
<organism evidence="3 4">
    <name type="scientific">Leucobacter alluvii</name>
    <dbReference type="NCBI Taxonomy" id="340321"/>
    <lineage>
        <taxon>Bacteria</taxon>
        <taxon>Bacillati</taxon>
        <taxon>Actinomycetota</taxon>
        <taxon>Actinomycetes</taxon>
        <taxon>Micrococcales</taxon>
        <taxon>Microbacteriaceae</taxon>
        <taxon>Leucobacter</taxon>
    </lineage>
</organism>
<dbReference type="Gene3D" id="3.30.230.10">
    <property type="match status" value="1"/>
</dbReference>
<dbReference type="InterPro" id="IPR001478">
    <property type="entry name" value="PDZ"/>
</dbReference>
<evidence type="ECO:0000256" key="1">
    <source>
        <dbReference type="SAM" id="Phobius"/>
    </source>
</evidence>
<proteinExistence type="predicted"/>
<dbReference type="InterPro" id="IPR014721">
    <property type="entry name" value="Ribsml_uS5_D2-typ_fold_subgr"/>
</dbReference>
<name>A0ABN3B4L2_9MICO</name>
<accession>A0ABN3B4L2</accession>
<dbReference type="InterPro" id="IPR020568">
    <property type="entry name" value="Ribosomal_Su5_D2-typ_SF"/>
</dbReference>
<feature type="domain" description="PDZ" evidence="2">
    <location>
        <begin position="165"/>
        <end position="219"/>
    </location>
</feature>
<keyword evidence="4" id="KW-1185">Reference proteome</keyword>
<gene>
    <name evidence="3" type="ORF">GCM10009786_11370</name>
</gene>
<dbReference type="Pfam" id="PF05362">
    <property type="entry name" value="Lon_C"/>
    <property type="match status" value="1"/>
</dbReference>
<comment type="caution">
    <text evidence="3">The sequence shown here is derived from an EMBL/GenBank/DDBJ whole genome shotgun (WGS) entry which is preliminary data.</text>
</comment>
<feature type="transmembrane region" description="Helical" evidence="1">
    <location>
        <begin position="26"/>
        <end position="48"/>
    </location>
</feature>
<evidence type="ECO:0000313" key="3">
    <source>
        <dbReference type="EMBL" id="GAA2187255.1"/>
    </source>
</evidence>
<dbReference type="EMBL" id="BAAAOP010000005">
    <property type="protein sequence ID" value="GAA2187255.1"/>
    <property type="molecule type" value="Genomic_DNA"/>
</dbReference>
<dbReference type="SUPFAM" id="SSF54211">
    <property type="entry name" value="Ribosomal protein S5 domain 2-like"/>
    <property type="match status" value="1"/>
</dbReference>
<protein>
    <submittedName>
        <fullName evidence="3">PDZ domain-containing protein</fullName>
    </submittedName>
</protein>
<keyword evidence="1" id="KW-1133">Transmembrane helix</keyword>
<evidence type="ECO:0000259" key="2">
    <source>
        <dbReference type="PROSITE" id="PS50106"/>
    </source>
</evidence>
<dbReference type="Proteomes" id="UP001501084">
    <property type="component" value="Unassembled WGS sequence"/>
</dbReference>
<dbReference type="RefSeq" id="WP_346057687.1">
    <property type="nucleotide sequence ID" value="NZ_BAAAOP010000005.1"/>
</dbReference>
<evidence type="ECO:0000313" key="4">
    <source>
        <dbReference type="Proteomes" id="UP001501084"/>
    </source>
</evidence>
<keyword evidence="1" id="KW-0812">Transmembrane</keyword>
<reference evidence="3 4" key="1">
    <citation type="journal article" date="2019" name="Int. J. Syst. Evol. Microbiol.">
        <title>The Global Catalogue of Microorganisms (GCM) 10K type strain sequencing project: providing services to taxonomists for standard genome sequencing and annotation.</title>
        <authorList>
            <consortium name="The Broad Institute Genomics Platform"/>
            <consortium name="The Broad Institute Genome Sequencing Center for Infectious Disease"/>
            <person name="Wu L."/>
            <person name="Ma J."/>
        </authorList>
    </citation>
    <scope>NUCLEOTIDE SEQUENCE [LARGE SCALE GENOMIC DNA]</scope>
    <source>
        <strain evidence="3 4">JCM 14919</strain>
    </source>
</reference>
<dbReference type="InterPro" id="IPR036034">
    <property type="entry name" value="PDZ_sf"/>
</dbReference>
<dbReference type="InterPro" id="IPR008269">
    <property type="entry name" value="Lon_proteolytic"/>
</dbReference>
<keyword evidence="1" id="KW-0472">Membrane</keyword>
<dbReference type="Gene3D" id="2.30.42.10">
    <property type="match status" value="1"/>
</dbReference>